<name>A0A7S2B989_9STRA</name>
<dbReference type="AlphaFoldDB" id="A0A7S2B989"/>
<organism evidence="7">
    <name type="scientific">Octactis speculum</name>
    <dbReference type="NCBI Taxonomy" id="3111310"/>
    <lineage>
        <taxon>Eukaryota</taxon>
        <taxon>Sar</taxon>
        <taxon>Stramenopiles</taxon>
        <taxon>Ochrophyta</taxon>
        <taxon>Dictyochophyceae</taxon>
        <taxon>Dictyochales</taxon>
        <taxon>Dictyochaceae</taxon>
        <taxon>Octactis</taxon>
    </lineage>
</organism>
<reference evidence="7" key="1">
    <citation type="submission" date="2021-01" db="EMBL/GenBank/DDBJ databases">
        <authorList>
            <person name="Corre E."/>
            <person name="Pelletier E."/>
            <person name="Niang G."/>
            <person name="Scheremetjew M."/>
            <person name="Finn R."/>
            <person name="Kale V."/>
            <person name="Holt S."/>
            <person name="Cochrane G."/>
            <person name="Meng A."/>
            <person name="Brown T."/>
            <person name="Cohen L."/>
        </authorList>
    </citation>
    <scope>NUCLEOTIDE SEQUENCE</scope>
    <source>
        <strain evidence="7">CCMP1381</strain>
    </source>
</reference>
<dbReference type="InterPro" id="IPR029063">
    <property type="entry name" value="SAM-dependent_MTases_sf"/>
</dbReference>
<evidence type="ECO:0000256" key="2">
    <source>
        <dbReference type="ARBA" id="ARBA00022679"/>
    </source>
</evidence>
<feature type="domain" description="SAM-dependent MTase RsmB/NOP-type" evidence="6">
    <location>
        <begin position="1"/>
        <end position="124"/>
    </location>
</feature>
<dbReference type="GO" id="GO:0005730">
    <property type="term" value="C:nucleolus"/>
    <property type="evidence" value="ECO:0007669"/>
    <property type="project" value="TreeGrafter"/>
</dbReference>
<dbReference type="PANTHER" id="PTHR22807">
    <property type="entry name" value="NOP2 YEAST -RELATED NOL1/NOP2/FMU SUN DOMAIN-CONTAINING"/>
    <property type="match status" value="1"/>
</dbReference>
<evidence type="ECO:0000259" key="6">
    <source>
        <dbReference type="PROSITE" id="PS51686"/>
    </source>
</evidence>
<dbReference type="Pfam" id="PF01189">
    <property type="entry name" value="Methyltr_RsmB-F"/>
    <property type="match status" value="1"/>
</dbReference>
<comment type="caution">
    <text evidence="5">Lacks conserved residue(s) required for the propagation of feature annotation.</text>
</comment>
<dbReference type="SUPFAM" id="SSF53335">
    <property type="entry name" value="S-adenosyl-L-methionine-dependent methyltransferases"/>
    <property type="match status" value="1"/>
</dbReference>
<sequence>MALRNLPTVQRTLLAKAADAVKPKGGRLVYATCSVFAEENEDVVTWFETLPGHSDKWEPWPFTDDGAVCSTKRTGEFSLDGGAAGAVPVTGGDAANHLLPGHWRKILPHVHGADGFFIGRWKRR</sequence>
<dbReference type="GO" id="GO:0070475">
    <property type="term" value="P:rRNA base methylation"/>
    <property type="evidence" value="ECO:0007669"/>
    <property type="project" value="TreeGrafter"/>
</dbReference>
<evidence type="ECO:0000256" key="4">
    <source>
        <dbReference type="ARBA" id="ARBA00022884"/>
    </source>
</evidence>
<evidence type="ECO:0000313" key="7">
    <source>
        <dbReference type="EMBL" id="CAD9389970.1"/>
    </source>
</evidence>
<dbReference type="GO" id="GO:0000470">
    <property type="term" value="P:maturation of LSU-rRNA"/>
    <property type="evidence" value="ECO:0007669"/>
    <property type="project" value="TreeGrafter"/>
</dbReference>
<dbReference type="EMBL" id="HBGS01012069">
    <property type="protein sequence ID" value="CAD9389970.1"/>
    <property type="molecule type" value="Transcribed_RNA"/>
</dbReference>
<dbReference type="GO" id="GO:0009383">
    <property type="term" value="F:rRNA (cytosine-C5-)-methyltransferase activity"/>
    <property type="evidence" value="ECO:0007669"/>
    <property type="project" value="TreeGrafter"/>
</dbReference>
<dbReference type="PANTHER" id="PTHR22807:SF30">
    <property type="entry name" value="28S RRNA (CYTOSINE(4447)-C(5))-METHYLTRANSFERASE-RELATED"/>
    <property type="match status" value="1"/>
</dbReference>
<feature type="active site" description="Nucleophile" evidence="5">
    <location>
        <position position="33"/>
    </location>
</feature>
<dbReference type="InterPro" id="IPR001678">
    <property type="entry name" value="MeTrfase_RsmB-F_NOP2_dom"/>
</dbReference>
<comment type="similarity">
    <text evidence="5">Belongs to the class I-like SAM-binding methyltransferase superfamily. RsmB/NOP family.</text>
</comment>
<accession>A0A7S2B989</accession>
<evidence type="ECO:0000256" key="1">
    <source>
        <dbReference type="ARBA" id="ARBA00022603"/>
    </source>
</evidence>
<dbReference type="PRINTS" id="PR02008">
    <property type="entry name" value="RCMTFAMILY"/>
</dbReference>
<proteinExistence type="inferred from homology"/>
<dbReference type="InterPro" id="IPR049560">
    <property type="entry name" value="MeTrfase_RsmB-F_NOP2_cat"/>
</dbReference>
<dbReference type="PROSITE" id="PS51686">
    <property type="entry name" value="SAM_MT_RSMB_NOP"/>
    <property type="match status" value="1"/>
</dbReference>
<protein>
    <recommendedName>
        <fullName evidence="6">SAM-dependent MTase RsmB/NOP-type domain-containing protein</fullName>
    </recommendedName>
</protein>
<keyword evidence="1 5" id="KW-0489">Methyltransferase</keyword>
<keyword evidence="2 5" id="KW-0808">Transferase</keyword>
<evidence type="ECO:0000256" key="3">
    <source>
        <dbReference type="ARBA" id="ARBA00022691"/>
    </source>
</evidence>
<keyword evidence="3 5" id="KW-0949">S-adenosyl-L-methionine</keyword>
<evidence type="ECO:0000256" key="5">
    <source>
        <dbReference type="PROSITE-ProRule" id="PRU01023"/>
    </source>
</evidence>
<dbReference type="Gene3D" id="3.40.50.150">
    <property type="entry name" value="Vaccinia Virus protein VP39"/>
    <property type="match status" value="1"/>
</dbReference>
<keyword evidence="4 5" id="KW-0694">RNA-binding</keyword>
<dbReference type="GO" id="GO:0003723">
    <property type="term" value="F:RNA binding"/>
    <property type="evidence" value="ECO:0007669"/>
    <property type="project" value="UniProtKB-UniRule"/>
</dbReference>
<dbReference type="InterPro" id="IPR023267">
    <property type="entry name" value="RCMT"/>
</dbReference>
<gene>
    <name evidence="7" type="ORF">DSPE1174_LOCUS6346</name>
</gene>